<organism evidence="1 2">
    <name type="scientific">Panagrolaimus sp. ES5</name>
    <dbReference type="NCBI Taxonomy" id="591445"/>
    <lineage>
        <taxon>Eukaryota</taxon>
        <taxon>Metazoa</taxon>
        <taxon>Ecdysozoa</taxon>
        <taxon>Nematoda</taxon>
        <taxon>Chromadorea</taxon>
        <taxon>Rhabditida</taxon>
        <taxon>Tylenchina</taxon>
        <taxon>Panagrolaimomorpha</taxon>
        <taxon>Panagrolaimoidea</taxon>
        <taxon>Panagrolaimidae</taxon>
        <taxon>Panagrolaimus</taxon>
    </lineage>
</organism>
<proteinExistence type="predicted"/>
<name>A0AC34GYT4_9BILA</name>
<accession>A0AC34GYT4</accession>
<protein>
    <submittedName>
        <fullName evidence="2">IBR domain-containing protein</fullName>
    </submittedName>
</protein>
<dbReference type="Proteomes" id="UP000887579">
    <property type="component" value="Unplaced"/>
</dbReference>
<evidence type="ECO:0000313" key="1">
    <source>
        <dbReference type="Proteomes" id="UP000887579"/>
    </source>
</evidence>
<reference evidence="2" key="1">
    <citation type="submission" date="2022-11" db="UniProtKB">
        <authorList>
            <consortium name="WormBaseParasite"/>
        </authorList>
    </citation>
    <scope>IDENTIFICATION</scope>
</reference>
<sequence length="288" mass="33266">MDSSDSDMDANASNFSSHVNNLGRPSQRRVDDQQTRPPIPKPRTIFFTAGRNLAADETNTVFGRSHSAVSNLTGRVENRVVDEVVGNMKNLQFRIDLCKECFKPILHDSDGVKCSRNPIDRVDDRMEDLTINDHNDFHRLCKDCVHIVASKAIRKNRTFAGNGVGVKCLDPLCPRIFLVSEMRHFLWPEIENQLQDRILQQSMEAYCRENPSNHFYKCTMCDLPDLVDDSIRFHHCQRCQTYRCWICNRIATKAHYIRSCEEMDQAEVCPSVRFTYYNNQMLQPPQCG</sequence>
<dbReference type="WBParaSite" id="ES5_v2.g9776.t1">
    <property type="protein sequence ID" value="ES5_v2.g9776.t1"/>
    <property type="gene ID" value="ES5_v2.g9776"/>
</dbReference>
<evidence type="ECO:0000313" key="2">
    <source>
        <dbReference type="WBParaSite" id="ES5_v2.g9776.t1"/>
    </source>
</evidence>